<dbReference type="KEGG" id="pte:PTT_16632"/>
<protein>
    <submittedName>
        <fullName evidence="2">Uncharacterized protein</fullName>
    </submittedName>
</protein>
<dbReference type="HOGENOM" id="CLU_960243_0_0_1"/>
<evidence type="ECO:0000313" key="2">
    <source>
        <dbReference type="EMBL" id="EFQ87727.1"/>
    </source>
</evidence>
<feature type="compositionally biased region" description="Polar residues" evidence="1">
    <location>
        <begin position="1"/>
        <end position="14"/>
    </location>
</feature>
<evidence type="ECO:0000313" key="3">
    <source>
        <dbReference type="Proteomes" id="UP000001067"/>
    </source>
</evidence>
<evidence type="ECO:0000256" key="1">
    <source>
        <dbReference type="SAM" id="MobiDB-lite"/>
    </source>
</evidence>
<organism evidence="3">
    <name type="scientific">Pyrenophora teres f. teres (strain 0-1)</name>
    <name type="common">Barley net blotch fungus</name>
    <name type="synonym">Drechslera teres f. teres</name>
    <dbReference type="NCBI Taxonomy" id="861557"/>
    <lineage>
        <taxon>Eukaryota</taxon>
        <taxon>Fungi</taxon>
        <taxon>Dikarya</taxon>
        <taxon>Ascomycota</taxon>
        <taxon>Pezizomycotina</taxon>
        <taxon>Dothideomycetes</taxon>
        <taxon>Pleosporomycetidae</taxon>
        <taxon>Pleosporales</taxon>
        <taxon>Pleosporineae</taxon>
        <taxon>Pleosporaceae</taxon>
        <taxon>Pyrenophora</taxon>
    </lineage>
</organism>
<dbReference type="Proteomes" id="UP000001067">
    <property type="component" value="Unassembled WGS sequence"/>
</dbReference>
<dbReference type="AlphaFoldDB" id="E3S2Q9"/>
<proteinExistence type="predicted"/>
<accession>E3S2Q9</accession>
<dbReference type="EMBL" id="GL536800">
    <property type="protein sequence ID" value="EFQ87727.1"/>
    <property type="molecule type" value="Genomic_DNA"/>
</dbReference>
<name>E3S2Q9_PYRTT</name>
<keyword evidence="3" id="KW-1185">Reference proteome</keyword>
<sequence length="290" mass="32929">MEATKSTQASGSPETSIARSISSTTSNTPIIQTSFQHLPPELRCLVYTEISPPLRCHMDYYYSMMWACKWLKAESEGEIAKYMQTYLERITKAWDETHTSPLRIKTPKTFWGIKNIKISLPTSVLLNKRICSTIPRAFLPLFDLHLSSLTFTFHDDEPKKSMAYAHYMYDFLKRISELLQPNKGLSLDDETTFFKQGPIEIDTVAVVLPHGFNDMWCIAVPFSSSCVTREFIIPVVDTTVDGGVRPGLAKQRFLFDPPALGVTWHGIEGKIPRHDGSTMKLLYNCLLPCH</sequence>
<feature type="compositionally biased region" description="Low complexity" evidence="1">
    <location>
        <begin position="15"/>
        <end position="24"/>
    </location>
</feature>
<gene>
    <name evidence="2" type="ORF">PTT_16632</name>
</gene>
<feature type="region of interest" description="Disordered" evidence="1">
    <location>
        <begin position="1"/>
        <end position="24"/>
    </location>
</feature>
<reference evidence="2 3" key="1">
    <citation type="journal article" date="2010" name="Genome Biol.">
        <title>A first genome assembly of the barley fungal pathogen Pyrenophora teres f. teres.</title>
        <authorList>
            <person name="Ellwood S.R."/>
            <person name="Liu Z."/>
            <person name="Syme R.A."/>
            <person name="Lai Z."/>
            <person name="Hane J.K."/>
            <person name="Keiper F."/>
            <person name="Moffat C.S."/>
            <person name="Oliver R.P."/>
            <person name="Friesen T.L."/>
        </authorList>
    </citation>
    <scope>NUCLEOTIDE SEQUENCE [LARGE SCALE GENOMIC DNA]</scope>
    <source>
        <strain evidence="2 3">0-1</strain>
    </source>
</reference>